<dbReference type="EC" id="1.3.3.3" evidence="4"/>
<evidence type="ECO:0000256" key="5">
    <source>
        <dbReference type="ARBA" id="ARBA00023002"/>
    </source>
</evidence>
<keyword evidence="5" id="KW-0560">Oxidoreductase</keyword>
<dbReference type="Proteomes" id="UP000598196">
    <property type="component" value="Unassembled WGS sequence"/>
</dbReference>
<evidence type="ECO:0000256" key="6">
    <source>
        <dbReference type="ARBA" id="ARBA00023133"/>
    </source>
</evidence>
<keyword evidence="6" id="KW-0350">Heme biosynthesis</keyword>
<comment type="pathway">
    <text evidence="1">Porphyrin-containing compound metabolism; protoporphyrin-IX biosynthesis; protoporphyrinogen-IX from coproporphyrinogen-III (O2 route): step 1/1.</text>
</comment>
<comment type="subunit">
    <text evidence="3">Homodimer.</text>
</comment>
<gene>
    <name evidence="8" type="primary">hemF</name>
    <name evidence="8" type="ORF">GCM10010991_20690</name>
</gene>
<accession>A0A918DCN7</accession>
<dbReference type="Pfam" id="PF01218">
    <property type="entry name" value="Coprogen_oxidas"/>
    <property type="match status" value="1"/>
</dbReference>
<dbReference type="PANTHER" id="PTHR10755:SF0">
    <property type="entry name" value="OXYGEN-DEPENDENT COPROPORPHYRINOGEN-III OXIDASE, MITOCHONDRIAL"/>
    <property type="match status" value="1"/>
</dbReference>
<protein>
    <recommendedName>
        <fullName evidence="4">coproporphyrinogen oxidase</fullName>
        <ecNumber evidence="4">1.3.3.3</ecNumber>
    </recommendedName>
</protein>
<dbReference type="InterPro" id="IPR001260">
    <property type="entry name" value="Coprogen_oxidase_aer"/>
</dbReference>
<comment type="similarity">
    <text evidence="2">Belongs to the aerobic coproporphyrinogen-III oxidase family.</text>
</comment>
<evidence type="ECO:0000256" key="7">
    <source>
        <dbReference type="ARBA" id="ARBA00023244"/>
    </source>
</evidence>
<dbReference type="Gene3D" id="3.40.1500.10">
    <property type="entry name" value="Coproporphyrinogen III oxidase, aerobic"/>
    <property type="match status" value="1"/>
</dbReference>
<dbReference type="EMBL" id="BMLP01000003">
    <property type="protein sequence ID" value="GGO32699.1"/>
    <property type="molecule type" value="Genomic_DNA"/>
</dbReference>
<evidence type="ECO:0000256" key="3">
    <source>
        <dbReference type="ARBA" id="ARBA00011738"/>
    </source>
</evidence>
<reference evidence="8 9" key="1">
    <citation type="journal article" date="2014" name="Int. J. Syst. Evol. Microbiol.">
        <title>Complete genome sequence of Corynebacterium casei LMG S-19264T (=DSM 44701T), isolated from a smear-ripened cheese.</title>
        <authorList>
            <consortium name="US DOE Joint Genome Institute (JGI-PGF)"/>
            <person name="Walter F."/>
            <person name="Albersmeier A."/>
            <person name="Kalinowski J."/>
            <person name="Ruckert C."/>
        </authorList>
    </citation>
    <scope>NUCLEOTIDE SEQUENCE [LARGE SCALE GENOMIC DNA]</scope>
    <source>
        <strain evidence="8 9">CGMCC 1.7029</strain>
    </source>
</reference>
<organism evidence="8 9">
    <name type="scientific">Gemmobacter aquaticus</name>
    <dbReference type="NCBI Taxonomy" id="490185"/>
    <lineage>
        <taxon>Bacteria</taxon>
        <taxon>Pseudomonadati</taxon>
        <taxon>Pseudomonadota</taxon>
        <taxon>Alphaproteobacteria</taxon>
        <taxon>Rhodobacterales</taxon>
        <taxon>Paracoccaceae</taxon>
        <taxon>Gemmobacter</taxon>
    </lineage>
</organism>
<proteinExistence type="inferred from homology"/>
<evidence type="ECO:0000256" key="4">
    <source>
        <dbReference type="ARBA" id="ARBA00012869"/>
    </source>
</evidence>
<dbReference type="PRINTS" id="PR00073">
    <property type="entry name" value="COPRGNOXDASE"/>
</dbReference>
<dbReference type="GO" id="GO:0004109">
    <property type="term" value="F:coproporphyrinogen oxidase activity"/>
    <property type="evidence" value="ECO:0007669"/>
    <property type="project" value="UniProtKB-EC"/>
</dbReference>
<dbReference type="PANTHER" id="PTHR10755">
    <property type="entry name" value="COPROPORPHYRINOGEN III OXIDASE, MITOCHONDRIAL"/>
    <property type="match status" value="1"/>
</dbReference>
<evidence type="ECO:0000256" key="1">
    <source>
        <dbReference type="ARBA" id="ARBA00005168"/>
    </source>
</evidence>
<dbReference type="AlphaFoldDB" id="A0A918DCN7"/>
<keyword evidence="7" id="KW-0627">Porphyrin biosynthesis</keyword>
<comment type="caution">
    <text evidence="8">The sequence shown here is derived from an EMBL/GenBank/DDBJ whole genome shotgun (WGS) entry which is preliminary data.</text>
</comment>
<dbReference type="OrthoDB" id="9777553at2"/>
<evidence type="ECO:0000313" key="8">
    <source>
        <dbReference type="EMBL" id="GGO32699.1"/>
    </source>
</evidence>
<dbReference type="GO" id="GO:0005737">
    <property type="term" value="C:cytoplasm"/>
    <property type="evidence" value="ECO:0007669"/>
    <property type="project" value="TreeGrafter"/>
</dbReference>
<evidence type="ECO:0000256" key="2">
    <source>
        <dbReference type="ARBA" id="ARBA00010644"/>
    </source>
</evidence>
<evidence type="ECO:0000313" key="9">
    <source>
        <dbReference type="Proteomes" id="UP000598196"/>
    </source>
</evidence>
<dbReference type="NCBIfam" id="NF003727">
    <property type="entry name" value="PRK05330.1"/>
    <property type="match status" value="1"/>
</dbReference>
<dbReference type="GO" id="GO:0006782">
    <property type="term" value="P:protoporphyrinogen IX biosynthetic process"/>
    <property type="evidence" value="ECO:0007669"/>
    <property type="project" value="TreeGrafter"/>
</dbReference>
<dbReference type="RefSeq" id="WP_146286787.1">
    <property type="nucleotide sequence ID" value="NZ_BMLP01000003.1"/>
</dbReference>
<keyword evidence="9" id="KW-1185">Reference proteome</keyword>
<dbReference type="InterPro" id="IPR036406">
    <property type="entry name" value="Coprogen_oxidase_aer_sf"/>
</dbReference>
<dbReference type="PIRSF" id="PIRSF000166">
    <property type="entry name" value="Coproporphyri_ox"/>
    <property type="match status" value="1"/>
</dbReference>
<dbReference type="SUPFAM" id="SSF102886">
    <property type="entry name" value="Coproporphyrinogen III oxidase"/>
    <property type="match status" value="1"/>
</dbReference>
<sequence>MTDEFAPRKDRAAAWFRDLRDQIVAAFEALEAKAGGSHQFEVTPTTRETGGGGVMSVLRGGRVFEKVGVNVSTVYGTLGERAQKAMAARGVPGMGDDPRFWASGISLVAHMQNPHTPAVHMNTRMFWTPHAWWFGGGADLNPCIEYAEDTAHFHATLQQACEAHDAGYYPRFKAWADEYFFVPHRGRARGVGGIFYDDLNTGNWEADFAFTQAVGQAFLPAFLPVTERRLGTPATGADREAQLLHRGLYAEYNLVYDRGTKFGLETGHNADAVLMSLPPVAKWY</sequence>
<name>A0A918DCN7_9RHOB</name>